<name>A0A8K0EB82_BRALA</name>
<accession>A0A8K0EB82</accession>
<evidence type="ECO:0000313" key="2">
    <source>
        <dbReference type="EMBL" id="CAH1243044.1"/>
    </source>
</evidence>
<evidence type="ECO:0000256" key="1">
    <source>
        <dbReference type="SAM" id="MobiDB-lite"/>
    </source>
</evidence>
<feature type="compositionally biased region" description="Pro residues" evidence="1">
    <location>
        <begin position="147"/>
        <end position="158"/>
    </location>
</feature>
<reference evidence="2" key="1">
    <citation type="submission" date="2022-01" db="EMBL/GenBank/DDBJ databases">
        <authorList>
            <person name="Braso-Vives M."/>
        </authorList>
    </citation>
    <scope>NUCLEOTIDE SEQUENCE</scope>
</reference>
<proteinExistence type="predicted"/>
<feature type="compositionally biased region" description="Polar residues" evidence="1">
    <location>
        <begin position="102"/>
        <end position="126"/>
    </location>
</feature>
<organism evidence="2 3">
    <name type="scientific">Branchiostoma lanceolatum</name>
    <name type="common">Common lancelet</name>
    <name type="synonym">Amphioxus lanceolatum</name>
    <dbReference type="NCBI Taxonomy" id="7740"/>
    <lineage>
        <taxon>Eukaryota</taxon>
        <taxon>Metazoa</taxon>
        <taxon>Chordata</taxon>
        <taxon>Cephalochordata</taxon>
        <taxon>Leptocardii</taxon>
        <taxon>Amphioxiformes</taxon>
        <taxon>Branchiostomatidae</taxon>
        <taxon>Branchiostoma</taxon>
    </lineage>
</organism>
<evidence type="ECO:0000313" key="3">
    <source>
        <dbReference type="Proteomes" id="UP000838412"/>
    </source>
</evidence>
<dbReference type="OrthoDB" id="10291260at2759"/>
<keyword evidence="3" id="KW-1185">Reference proteome</keyword>
<dbReference type="Proteomes" id="UP000838412">
    <property type="component" value="Chromosome 13"/>
</dbReference>
<dbReference type="EMBL" id="OV696698">
    <property type="protein sequence ID" value="CAH1243044.1"/>
    <property type="molecule type" value="Genomic_DNA"/>
</dbReference>
<gene>
    <name evidence="2" type="primary">Hypp7022</name>
    <name evidence="2" type="ORF">BLAG_LOCUS6169</name>
</gene>
<feature type="region of interest" description="Disordered" evidence="1">
    <location>
        <begin position="32"/>
        <end position="61"/>
    </location>
</feature>
<sequence>MNGKTVSRDAASPKKPSGLRFSLCSVLRRSGGTYNVGREEKDTAPPKTPPSHVGSARLSAVRPSIAPSEMSAGREMGLFQAYINSGLFKIEDIQAQLTNPRLYGSSSRENSAGSIRQAGSSTTPTTRVIRVDVHVQDSTPTQLDPQEPIPKPEPPPPPPEEEQVKVNGNYGNGRPPVVQYRHCGKLGWTEDNGNTSSSSSSPKRTSFQCVPKAKKSRGDLDKMDAIFESRGSSELDYIRGSCYSEEDDVSETDSMGFGCGCGLWQGLAALRCCRGASVETVQAI</sequence>
<feature type="region of interest" description="Disordered" evidence="1">
    <location>
        <begin position="188"/>
        <end position="215"/>
    </location>
</feature>
<protein>
    <submittedName>
        <fullName evidence="2">Hypp7022 protein</fullName>
    </submittedName>
</protein>
<feature type="region of interest" description="Disordered" evidence="1">
    <location>
        <begin position="102"/>
        <end position="173"/>
    </location>
</feature>
<dbReference type="AlphaFoldDB" id="A0A8K0EB82"/>